<proteinExistence type="predicted"/>
<keyword evidence="2" id="KW-0472">Membrane</keyword>
<keyword evidence="2" id="KW-0812">Transmembrane</keyword>
<feature type="domain" description="Ig-like" evidence="3">
    <location>
        <begin position="529"/>
        <end position="631"/>
    </location>
</feature>
<evidence type="ECO:0000256" key="2">
    <source>
        <dbReference type="SAM" id="Phobius"/>
    </source>
</evidence>
<dbReference type="InterPro" id="IPR007110">
    <property type="entry name" value="Ig-like_dom"/>
</dbReference>
<dbReference type="AlphaFoldDB" id="A0A6J8CC24"/>
<organism evidence="4 5">
    <name type="scientific">Mytilus coruscus</name>
    <name type="common">Sea mussel</name>
    <dbReference type="NCBI Taxonomy" id="42192"/>
    <lineage>
        <taxon>Eukaryota</taxon>
        <taxon>Metazoa</taxon>
        <taxon>Spiralia</taxon>
        <taxon>Lophotrochozoa</taxon>
        <taxon>Mollusca</taxon>
        <taxon>Bivalvia</taxon>
        <taxon>Autobranchia</taxon>
        <taxon>Pteriomorphia</taxon>
        <taxon>Mytilida</taxon>
        <taxon>Mytiloidea</taxon>
        <taxon>Mytilidae</taxon>
        <taxon>Mytilinae</taxon>
        <taxon>Mytilus</taxon>
    </lineage>
</organism>
<gene>
    <name evidence="4" type="ORF">MCOR_28727</name>
</gene>
<evidence type="ECO:0000259" key="3">
    <source>
        <dbReference type="PROSITE" id="PS50835"/>
    </source>
</evidence>
<dbReference type="PANTHER" id="PTHR46599">
    <property type="entry name" value="PIGGYBAC TRANSPOSABLE ELEMENT-DERIVED PROTEIN 4"/>
    <property type="match status" value="1"/>
</dbReference>
<sequence>MSDFESEESMEYESEMSEIDTDSDLEDETLNPGPWFPVLNTEEFYMPEMQEFRGNRFGPVDIRPDDKPHEIFLSMLTDPENVENNVVDVLVKETNRYAEHRISMGNLKPRSRLHMWRPVCNEEMKAFLGLLLLMGIIQKPTLASYWETQDKLWLRRTPSFRSVMARDRFLAILSNLHANNNQTALPRDHPQYDPMYKVRPVIDVCNTAFRKNYRLGRDICVDERIVGFKGRHNIVQYISKKKSHQWGAKVWVLSESDTGYTEHVQLYYGRRNRQQPYPHGVGYSVVTELIEPHYNKFHHVTTDSLFARPKLTHDLLGYGTYLTGTVIAGRKGMPLSFKTLKTPKGMVNDKKQGNVLSIHWSDRRQVRYLTSSDHCRLETASNSKGKEKVAPGVVHTYNENMGGVDLGDQLISVYDPDIRSVKLWKKILVNLLLTACDNAPSVHICNASKSVNLPCEYNYLTTNLTRWIHSRNGKFIRELSKDFVDENTKNLHFSFCDHEDSGEYTCMLTTDYSSLPSINRSLEMLVNGPPIVLNQHIEDKGVDVVLSIMFYSIPYEFNLQWFLGNNNLNGDPQYTVIVNKMTGVLKQYNVDVTTDGFISNLTIHNFKSIQSAVYSCKISNSYGLVVEKIVSGPANIELQRRTYCNTSKRVELKCTLELIGATPVLWIHSNAGEIIRALQGKHVNNSYILTIPFCNSQDTGDYTCRWETDILNQAIMEKSTTLSVSGPPFVISHSIFVEGSDTVLSVSFFSQPFPNDPTWYYNNEPVALGSKFLQTTTYSTVKIRLHRVVVNQEGFISNLTVHEADFGLYKCVILNSFGQVHQLFVIEQEQTEYSLTTTEATRSLESPGNSTTVIIAIFSSVFGVAIVVICIIIYIRRISSGNCL</sequence>
<keyword evidence="5" id="KW-1185">Reference proteome</keyword>
<reference evidence="4 5" key="1">
    <citation type="submission" date="2020-06" db="EMBL/GenBank/DDBJ databases">
        <authorList>
            <person name="Li R."/>
            <person name="Bekaert M."/>
        </authorList>
    </citation>
    <scope>NUCLEOTIDE SEQUENCE [LARGE SCALE GENOMIC DNA]</scope>
    <source>
        <strain evidence="5">wild</strain>
    </source>
</reference>
<dbReference type="Gene3D" id="2.60.40.10">
    <property type="entry name" value="Immunoglobulins"/>
    <property type="match status" value="4"/>
</dbReference>
<evidence type="ECO:0000313" key="4">
    <source>
        <dbReference type="EMBL" id="CAC5393915.1"/>
    </source>
</evidence>
<protein>
    <recommendedName>
        <fullName evidence="3">Ig-like domain-containing protein</fullName>
    </recommendedName>
</protein>
<dbReference type="EMBL" id="CACVKT020005231">
    <property type="protein sequence ID" value="CAC5393915.1"/>
    <property type="molecule type" value="Genomic_DNA"/>
</dbReference>
<dbReference type="SMART" id="SM00409">
    <property type="entry name" value="IG"/>
    <property type="match status" value="4"/>
</dbReference>
<dbReference type="InterPro" id="IPR013151">
    <property type="entry name" value="Immunoglobulin_dom"/>
</dbReference>
<name>A0A6J8CC24_MYTCO</name>
<dbReference type="InterPro" id="IPR029526">
    <property type="entry name" value="PGBD"/>
</dbReference>
<keyword evidence="2" id="KW-1133">Transmembrane helix</keyword>
<feature type="transmembrane region" description="Helical" evidence="2">
    <location>
        <begin position="853"/>
        <end position="875"/>
    </location>
</feature>
<dbReference type="SUPFAM" id="SSF48726">
    <property type="entry name" value="Immunoglobulin"/>
    <property type="match status" value="4"/>
</dbReference>
<feature type="domain" description="Ig-like" evidence="3">
    <location>
        <begin position="416"/>
        <end position="523"/>
    </location>
</feature>
<feature type="compositionally biased region" description="Acidic residues" evidence="1">
    <location>
        <begin position="1"/>
        <end position="29"/>
    </location>
</feature>
<dbReference type="InterPro" id="IPR013783">
    <property type="entry name" value="Ig-like_fold"/>
</dbReference>
<feature type="region of interest" description="Disordered" evidence="1">
    <location>
        <begin position="1"/>
        <end position="32"/>
    </location>
</feature>
<dbReference type="Proteomes" id="UP000507470">
    <property type="component" value="Unassembled WGS sequence"/>
</dbReference>
<dbReference type="PANTHER" id="PTHR46599:SF3">
    <property type="entry name" value="PIGGYBAC TRANSPOSABLE ELEMENT-DERIVED PROTEIN 4"/>
    <property type="match status" value="1"/>
</dbReference>
<dbReference type="InterPro" id="IPR003599">
    <property type="entry name" value="Ig_sub"/>
</dbReference>
<dbReference type="Pfam" id="PF00047">
    <property type="entry name" value="ig"/>
    <property type="match status" value="1"/>
</dbReference>
<dbReference type="InterPro" id="IPR036179">
    <property type="entry name" value="Ig-like_dom_sf"/>
</dbReference>
<evidence type="ECO:0000256" key="1">
    <source>
        <dbReference type="SAM" id="MobiDB-lite"/>
    </source>
</evidence>
<dbReference type="OrthoDB" id="123207at2759"/>
<feature type="domain" description="Ig-like" evidence="3">
    <location>
        <begin position="633"/>
        <end position="723"/>
    </location>
</feature>
<dbReference type="PROSITE" id="PS50835">
    <property type="entry name" value="IG_LIKE"/>
    <property type="match status" value="3"/>
</dbReference>
<evidence type="ECO:0000313" key="5">
    <source>
        <dbReference type="Proteomes" id="UP000507470"/>
    </source>
</evidence>
<accession>A0A6J8CC24</accession>
<dbReference type="Pfam" id="PF13843">
    <property type="entry name" value="DDE_Tnp_1_7"/>
    <property type="match status" value="1"/>
</dbReference>